<evidence type="ECO:0000259" key="4">
    <source>
        <dbReference type="PROSITE" id="PS50109"/>
    </source>
</evidence>
<proteinExistence type="predicted"/>
<dbReference type="GO" id="GO:0000155">
    <property type="term" value="F:phosphorelay sensor kinase activity"/>
    <property type="evidence" value="ECO:0007669"/>
    <property type="project" value="InterPro"/>
</dbReference>
<evidence type="ECO:0000313" key="5">
    <source>
        <dbReference type="EMBL" id="KFF42077.1"/>
    </source>
</evidence>
<dbReference type="InterPro" id="IPR052023">
    <property type="entry name" value="Histidine_kinase_KdpD"/>
</dbReference>
<dbReference type="PANTHER" id="PTHR45569">
    <property type="entry name" value="SENSOR PROTEIN KDPD"/>
    <property type="match status" value="1"/>
</dbReference>
<dbReference type="PANTHER" id="PTHR45569:SF1">
    <property type="entry name" value="SENSOR PROTEIN KDPD"/>
    <property type="match status" value="1"/>
</dbReference>
<feature type="domain" description="Histidine kinase" evidence="4">
    <location>
        <begin position="284"/>
        <end position="497"/>
    </location>
</feature>
<dbReference type="Gene3D" id="3.30.565.10">
    <property type="entry name" value="Histidine kinase-like ATPase, C-terminal domain"/>
    <property type="match status" value="1"/>
</dbReference>
<comment type="catalytic activity">
    <reaction evidence="1">
        <text>ATP + protein L-histidine = ADP + protein N-phospho-L-histidine.</text>
        <dbReference type="EC" id="2.7.13.3"/>
    </reaction>
</comment>
<sequence>MRVKELNREKFMDASEASLGNLSKIINDGSRVKAESHLFQSHTIDIKQARIEAQGKWVSSISALETLLLSYLEPTVVNKENCQGLILSAPTPILCHPALIKILHTGIFTLQTNTLNLWKQFKLPADINCSSQIHPNILSVMELPILPQDPLASEQFCLILTSQFSLMIVLGENPLGFPTFQFTFDPEINYKGWLRLRFGLNTLNYSQLFELDQLVQKFIPIFPRCQIIEEFSRLLLHNFTSISTIIYKKNLCNKDLNTINENNHLSKNISLNVEKANDLDLLRALSHEVRTPLTSIRTMTRLLLKYQDLEPKITQLLENIDQECSEQINRMELIFRATELKSKNYQNSSVELVKTSLETLLNRCIPRWKKQAQRRNIDLDVGLPKTLPQVVSDPRMLDKVLTSLIEKCTRSLSGQGLIRIQVSTAGHQLKLQFQTKSYGQHNPLEALGQVLMLQPETGSVSLNLDVTKNLFHRLGGKLIVRQRSRREETFTIFFPLT</sequence>
<organism evidence="5 6">
    <name type="scientific">Candidatus Atelocyanobacterium thalassa isolate SIO64986</name>
    <dbReference type="NCBI Taxonomy" id="1527444"/>
    <lineage>
        <taxon>Bacteria</taxon>
        <taxon>Bacillati</taxon>
        <taxon>Cyanobacteriota</taxon>
        <taxon>Cyanophyceae</taxon>
        <taxon>Oscillatoriophycideae</taxon>
        <taxon>Chroococcales</taxon>
        <taxon>Aphanothecaceae</taxon>
        <taxon>Candidatus Atelocyanobacterium</taxon>
        <taxon>Candidatus Atelocyanobacterium thalassae</taxon>
    </lineage>
</organism>
<dbReference type="PATRIC" id="fig|1527444.3.peg.134"/>
<dbReference type="InterPro" id="IPR003661">
    <property type="entry name" value="HisK_dim/P_dom"/>
</dbReference>
<keyword evidence="5" id="KW-0808">Transferase</keyword>
<dbReference type="Pfam" id="PF00512">
    <property type="entry name" value="HisKA"/>
    <property type="match status" value="1"/>
</dbReference>
<dbReference type="SUPFAM" id="SSF55874">
    <property type="entry name" value="ATPase domain of HSP90 chaperone/DNA topoisomerase II/histidine kinase"/>
    <property type="match status" value="1"/>
</dbReference>
<gene>
    <name evidence="5" type="ORF">ucyna2_00140</name>
</gene>
<keyword evidence="3 5" id="KW-0418">Kinase</keyword>
<dbReference type="GO" id="GO:0005886">
    <property type="term" value="C:plasma membrane"/>
    <property type="evidence" value="ECO:0007669"/>
    <property type="project" value="TreeGrafter"/>
</dbReference>
<reference evidence="5 6" key="1">
    <citation type="submission" date="2014-08" db="EMBL/GenBank/DDBJ databases">
        <title>Comparative genomics reveals surprising divergence of two closely related strains of uncultivated UCYN-A cyanobacteria.</title>
        <authorList>
            <person name="Bombar D."/>
            <person name="Heller P."/>
            <person name="Sanchez-Baracaldo P."/>
            <person name="Carter B.J."/>
            <person name="Zert J.P."/>
        </authorList>
    </citation>
    <scope>NUCLEOTIDE SEQUENCE [LARGE SCALE GENOMIC DNA]</scope>
</reference>
<dbReference type="STRING" id="1527444.ucyna2_00140"/>
<evidence type="ECO:0000256" key="1">
    <source>
        <dbReference type="ARBA" id="ARBA00000085"/>
    </source>
</evidence>
<dbReference type="SUPFAM" id="SSF47384">
    <property type="entry name" value="Homodimeric domain of signal transducing histidine kinase"/>
    <property type="match status" value="1"/>
</dbReference>
<evidence type="ECO:0000313" key="6">
    <source>
        <dbReference type="Proteomes" id="UP000028922"/>
    </source>
</evidence>
<dbReference type="CDD" id="cd00082">
    <property type="entry name" value="HisKA"/>
    <property type="match status" value="1"/>
</dbReference>
<dbReference type="Gene3D" id="1.10.287.130">
    <property type="match status" value="1"/>
</dbReference>
<name>A0A086CIR3_9CHRO</name>
<dbReference type="InterPro" id="IPR036097">
    <property type="entry name" value="HisK_dim/P_sf"/>
</dbReference>
<evidence type="ECO:0000256" key="3">
    <source>
        <dbReference type="ARBA" id="ARBA00022777"/>
    </source>
</evidence>
<dbReference type="EC" id="2.7.13.3" evidence="2"/>
<comment type="caution">
    <text evidence="5">The sequence shown here is derived from an EMBL/GenBank/DDBJ whole genome shotgun (WGS) entry which is preliminary data.</text>
</comment>
<dbReference type="EMBL" id="JPSP01000001">
    <property type="protein sequence ID" value="KFF42077.1"/>
    <property type="molecule type" value="Genomic_DNA"/>
</dbReference>
<evidence type="ECO:0000256" key="2">
    <source>
        <dbReference type="ARBA" id="ARBA00012438"/>
    </source>
</evidence>
<dbReference type="InterPro" id="IPR036890">
    <property type="entry name" value="HATPase_C_sf"/>
</dbReference>
<dbReference type="eggNOG" id="COG2205">
    <property type="taxonomic scope" value="Bacteria"/>
</dbReference>
<accession>A0A086CIR3</accession>
<dbReference type="Proteomes" id="UP000028922">
    <property type="component" value="Unassembled WGS sequence"/>
</dbReference>
<dbReference type="PROSITE" id="PS50109">
    <property type="entry name" value="HIS_KIN"/>
    <property type="match status" value="1"/>
</dbReference>
<protein>
    <recommendedName>
        <fullName evidence="2">histidine kinase</fullName>
        <ecNumber evidence="2">2.7.13.3</ecNumber>
    </recommendedName>
</protein>
<dbReference type="InterPro" id="IPR005467">
    <property type="entry name" value="His_kinase_dom"/>
</dbReference>
<dbReference type="SMART" id="SM00388">
    <property type="entry name" value="HisKA"/>
    <property type="match status" value="1"/>
</dbReference>
<dbReference type="AlphaFoldDB" id="A0A086CIR3"/>